<keyword evidence="6" id="KW-1015">Disulfide bond</keyword>
<dbReference type="Pfam" id="PF02727">
    <property type="entry name" value="Cu_amine_oxidN2"/>
    <property type="match status" value="1"/>
</dbReference>
<comment type="cofactor">
    <cofactor evidence="9">
        <name>Cu cation</name>
        <dbReference type="ChEBI" id="CHEBI:23378"/>
    </cofactor>
    <text evidence="9">Contains 1 topaquinone per subunit.</text>
</comment>
<dbReference type="Pfam" id="PF02728">
    <property type="entry name" value="Cu_amine_oxidN3"/>
    <property type="match status" value="1"/>
</dbReference>
<dbReference type="PANTHER" id="PTHR10638:SF71">
    <property type="entry name" value="AMINE OXIDASE"/>
    <property type="match status" value="1"/>
</dbReference>
<comment type="caution">
    <text evidence="14">The sequence shown here is derived from an EMBL/GenBank/DDBJ whole genome shotgun (WGS) entry which is preliminary data.</text>
</comment>
<feature type="domain" description="Copper amine oxidase N2-terminal" evidence="12">
    <location>
        <begin position="26"/>
        <end position="113"/>
    </location>
</feature>
<keyword evidence="2 9" id="KW-0479">Metal-binding</keyword>
<name>A0A835LYB0_9MAGN</name>
<dbReference type="Pfam" id="PF01179">
    <property type="entry name" value="Cu_amine_oxid"/>
    <property type="match status" value="1"/>
</dbReference>
<organism evidence="14 15">
    <name type="scientific">Coptis chinensis</name>
    <dbReference type="NCBI Taxonomy" id="261450"/>
    <lineage>
        <taxon>Eukaryota</taxon>
        <taxon>Viridiplantae</taxon>
        <taxon>Streptophyta</taxon>
        <taxon>Embryophyta</taxon>
        <taxon>Tracheophyta</taxon>
        <taxon>Spermatophyta</taxon>
        <taxon>Magnoliopsida</taxon>
        <taxon>Ranunculales</taxon>
        <taxon>Ranunculaceae</taxon>
        <taxon>Coptidoideae</taxon>
        <taxon>Coptis</taxon>
    </lineage>
</organism>
<feature type="domain" description="Copper amine oxidase catalytic" evidence="11">
    <location>
        <begin position="243"/>
        <end position="655"/>
    </location>
</feature>
<dbReference type="SUPFAM" id="SSF54416">
    <property type="entry name" value="Amine oxidase N-terminal region"/>
    <property type="match status" value="2"/>
</dbReference>
<dbReference type="PANTHER" id="PTHR10638">
    <property type="entry name" value="COPPER AMINE OXIDASE"/>
    <property type="match status" value="1"/>
</dbReference>
<dbReference type="InterPro" id="IPR015800">
    <property type="entry name" value="Cu_amine_oxidase_N2"/>
</dbReference>
<dbReference type="AlphaFoldDB" id="A0A835LYB0"/>
<evidence type="ECO:0000259" key="12">
    <source>
        <dbReference type="Pfam" id="PF02727"/>
    </source>
</evidence>
<reference evidence="14 15" key="1">
    <citation type="submission" date="2020-10" db="EMBL/GenBank/DDBJ databases">
        <title>The Coptis chinensis genome and diversification of protoberbering-type alkaloids.</title>
        <authorList>
            <person name="Wang B."/>
            <person name="Shu S."/>
            <person name="Song C."/>
            <person name="Liu Y."/>
        </authorList>
    </citation>
    <scope>NUCLEOTIDE SEQUENCE [LARGE SCALE GENOMIC DNA]</scope>
    <source>
        <strain evidence="14">HL-2020</strain>
        <tissue evidence="14">Leaf</tissue>
    </source>
</reference>
<dbReference type="Proteomes" id="UP000631114">
    <property type="component" value="Unassembled WGS sequence"/>
</dbReference>
<feature type="active site" description="Proton acceptor" evidence="7">
    <location>
        <position position="320"/>
    </location>
</feature>
<feature type="active site" description="Schiff-base intermediate with substrate; via topaquinone" evidence="7">
    <location>
        <position position="408"/>
    </location>
</feature>
<dbReference type="PROSITE" id="PS01164">
    <property type="entry name" value="COPPER_AMINE_OXID_1"/>
    <property type="match status" value="1"/>
</dbReference>
<dbReference type="InterPro" id="IPR049947">
    <property type="entry name" value="Cu_Am_Ox_Cu-bd"/>
</dbReference>
<evidence type="ECO:0000256" key="2">
    <source>
        <dbReference type="ARBA" id="ARBA00022723"/>
    </source>
</evidence>
<feature type="modified residue" description="2',4',5'-topaquinone" evidence="8">
    <location>
        <position position="408"/>
    </location>
</feature>
<dbReference type="InterPro" id="IPR015802">
    <property type="entry name" value="Cu_amine_oxidase_N3"/>
</dbReference>
<dbReference type="Gene3D" id="3.10.450.40">
    <property type="match status" value="2"/>
</dbReference>
<dbReference type="GO" id="GO:0048038">
    <property type="term" value="F:quinone binding"/>
    <property type="evidence" value="ECO:0007669"/>
    <property type="project" value="InterPro"/>
</dbReference>
<evidence type="ECO:0000259" key="11">
    <source>
        <dbReference type="Pfam" id="PF01179"/>
    </source>
</evidence>
<keyword evidence="15" id="KW-1185">Reference proteome</keyword>
<dbReference type="FunFam" id="3.10.450.40:FF:000012">
    <property type="entry name" value="Amine oxidase"/>
    <property type="match status" value="1"/>
</dbReference>
<dbReference type="GO" id="GO:0009308">
    <property type="term" value="P:amine metabolic process"/>
    <property type="evidence" value="ECO:0007669"/>
    <property type="project" value="UniProtKB-UniRule"/>
</dbReference>
<comment type="PTM">
    <text evidence="8 9">Topaquinone (TPQ) is generated by copper-dependent autoxidation of a specific tyrosyl residue.</text>
</comment>
<evidence type="ECO:0000256" key="8">
    <source>
        <dbReference type="PIRSR" id="PIRSR600269-51"/>
    </source>
</evidence>
<evidence type="ECO:0000256" key="1">
    <source>
        <dbReference type="ARBA" id="ARBA00007983"/>
    </source>
</evidence>
<evidence type="ECO:0000256" key="10">
    <source>
        <dbReference type="SAM" id="SignalP"/>
    </source>
</evidence>
<proteinExistence type="inferred from homology"/>
<evidence type="ECO:0000259" key="13">
    <source>
        <dbReference type="Pfam" id="PF02728"/>
    </source>
</evidence>
<dbReference type="InterPro" id="IPR036460">
    <property type="entry name" value="Cu_amine_oxidase_C_sf"/>
</dbReference>
<evidence type="ECO:0000256" key="6">
    <source>
        <dbReference type="ARBA" id="ARBA00023157"/>
    </source>
</evidence>
<keyword evidence="3 7" id="KW-0801">TPQ</keyword>
<accession>A0A835LYB0</accession>
<keyword evidence="4 9" id="KW-0560">Oxidoreductase</keyword>
<dbReference type="GO" id="GO:0005507">
    <property type="term" value="F:copper ion binding"/>
    <property type="evidence" value="ECO:0007669"/>
    <property type="project" value="InterPro"/>
</dbReference>
<dbReference type="GO" id="GO:0008131">
    <property type="term" value="F:primary methylamine oxidase activity"/>
    <property type="evidence" value="ECO:0007669"/>
    <property type="project" value="InterPro"/>
</dbReference>
<evidence type="ECO:0000313" key="14">
    <source>
        <dbReference type="EMBL" id="KAF9607629.1"/>
    </source>
</evidence>
<dbReference type="InterPro" id="IPR016182">
    <property type="entry name" value="Cu_amine_oxidase_N-reg"/>
</dbReference>
<evidence type="ECO:0000256" key="5">
    <source>
        <dbReference type="ARBA" id="ARBA00023008"/>
    </source>
</evidence>
<dbReference type="EC" id="1.4.3.-" evidence="9"/>
<dbReference type="SUPFAM" id="SSF49998">
    <property type="entry name" value="Amine oxidase catalytic domain"/>
    <property type="match status" value="1"/>
</dbReference>
<sequence>MALALIYIFLFSISFTSIHTHSHHHHPLDPLTAKEFNQIQTIITKSQADPTHNLTFQYVGLDDPDKQTILKWHSLNHTTQPPPRQALVITRVNKQTHETIVDLSSHSILSTRVYTGYGYPLFTFEEQIAANQLPLKYPPFIASVSKRKLNLTEVVCESFSVGWFGEKKKDKRELKILCYYLDGTVNLYVRPLEGITVVVDLDEMKITKYYDRFTVPMPKVDGIEYQASKQKPPYGPRANGVMVAQPDGPGFQIDGHMIRWANWNFHLGFDIRAGPIISLASIYDLEKDTFRRVLYRGFVSEMFVPYMDPTEEWYYKTFFDAGEFGFGLSAVPLEPMTDCPANAVFMDGYLAGQNGKPFKISNVFCIFEKNAGDVMWRHTETGIIGQVIREVRPEVSLIVRMVSTVGNYDYIVDWEFKQSCSIKVGVGLTGVLEVKAAPYTHTDQIKEDPYATLLADYTLGPYHDHFLTYHLDLDVDGDENSFVKDKLVTKRVTDHSSLRKSYWTVARETAKTESDAKTKLGIEPVELLVINPNKKTKIGNHVGYRLIPGSLASPLLADDDYPQIRAEFTKYHVWVTPYNKSEKWVGGEYVDRSRGDDTLAIWSARNRDIENKDIVLWYTLGFHHVPYQEDFPIMPTLSGGFELRPANFFNSNPVLKTRIPMVAHWRNCTSTDT</sequence>
<dbReference type="PROSITE" id="PS01165">
    <property type="entry name" value="COPPER_AMINE_OXID_2"/>
    <property type="match status" value="1"/>
</dbReference>
<evidence type="ECO:0000256" key="9">
    <source>
        <dbReference type="RuleBase" id="RU000672"/>
    </source>
</evidence>
<dbReference type="EMBL" id="JADFTS010000005">
    <property type="protein sequence ID" value="KAF9607629.1"/>
    <property type="molecule type" value="Genomic_DNA"/>
</dbReference>
<keyword evidence="10" id="KW-0732">Signal</keyword>
<evidence type="ECO:0000256" key="7">
    <source>
        <dbReference type="PIRSR" id="PIRSR600269-50"/>
    </source>
</evidence>
<feature type="chain" id="PRO_5032584328" description="Amine oxidase" evidence="10">
    <location>
        <begin position="21"/>
        <end position="673"/>
    </location>
</feature>
<evidence type="ECO:0000256" key="4">
    <source>
        <dbReference type="ARBA" id="ARBA00023002"/>
    </source>
</evidence>
<feature type="signal peptide" evidence="10">
    <location>
        <begin position="1"/>
        <end position="20"/>
    </location>
</feature>
<evidence type="ECO:0000256" key="3">
    <source>
        <dbReference type="ARBA" id="ARBA00022772"/>
    </source>
</evidence>
<dbReference type="FunFam" id="3.10.450.40:FF:000005">
    <property type="entry name" value="Amine oxidase"/>
    <property type="match status" value="1"/>
</dbReference>
<dbReference type="InterPro" id="IPR049948">
    <property type="entry name" value="Cu_Am_ox_TPQ-bd"/>
</dbReference>
<dbReference type="OrthoDB" id="5379943at2759"/>
<dbReference type="InterPro" id="IPR000269">
    <property type="entry name" value="Cu_amine_oxidase"/>
</dbReference>
<dbReference type="InterPro" id="IPR015798">
    <property type="entry name" value="Cu_amine_oxidase_C"/>
</dbReference>
<dbReference type="Gene3D" id="2.70.98.20">
    <property type="entry name" value="Copper amine oxidase, catalytic domain"/>
    <property type="match status" value="1"/>
</dbReference>
<feature type="domain" description="Copper amine oxidase N3-terminal" evidence="13">
    <location>
        <begin position="120"/>
        <end position="215"/>
    </location>
</feature>
<keyword evidence="5 9" id="KW-0186">Copper</keyword>
<protein>
    <recommendedName>
        <fullName evidence="9">Amine oxidase</fullName>
        <ecNumber evidence="9">1.4.3.-</ecNumber>
    </recommendedName>
</protein>
<evidence type="ECO:0000313" key="15">
    <source>
        <dbReference type="Proteomes" id="UP000631114"/>
    </source>
</evidence>
<comment type="similarity">
    <text evidence="1 9">Belongs to the copper/topaquinone oxidase family.</text>
</comment>
<dbReference type="FunFam" id="2.70.98.20:FF:000004">
    <property type="entry name" value="Amine oxidase"/>
    <property type="match status" value="1"/>
</dbReference>
<gene>
    <name evidence="14" type="ORF">IFM89_037557</name>
</gene>